<evidence type="ECO:0000313" key="3">
    <source>
        <dbReference type="EMBL" id="SDB45202.1"/>
    </source>
</evidence>
<proteinExistence type="predicted"/>
<dbReference type="Pfam" id="PF09084">
    <property type="entry name" value="NMT1"/>
    <property type="match status" value="1"/>
</dbReference>
<protein>
    <submittedName>
        <fullName evidence="3">NitT/TauT family transport system substrate-binding protein</fullName>
    </submittedName>
</protein>
<dbReference type="InterPro" id="IPR015168">
    <property type="entry name" value="SsuA/THI5"/>
</dbReference>
<dbReference type="SUPFAM" id="SSF53850">
    <property type="entry name" value="Periplasmic binding protein-like II"/>
    <property type="match status" value="1"/>
</dbReference>
<dbReference type="Proteomes" id="UP000199071">
    <property type="component" value="Unassembled WGS sequence"/>
</dbReference>
<evidence type="ECO:0000259" key="2">
    <source>
        <dbReference type="Pfam" id="PF09084"/>
    </source>
</evidence>
<dbReference type="STRING" id="665467.SAMN02982931_03482"/>
<dbReference type="PANTHER" id="PTHR31528:SF15">
    <property type="entry name" value="RIBOFLAVIN-BINDING PROTEIN RIBY"/>
    <property type="match status" value="1"/>
</dbReference>
<name>A0A1G6DJ87_9HYPH</name>
<dbReference type="PANTHER" id="PTHR31528">
    <property type="entry name" value="4-AMINO-5-HYDROXYMETHYL-2-METHYLPYRIMIDINE PHOSPHATE SYNTHASE THI11-RELATED"/>
    <property type="match status" value="1"/>
</dbReference>
<feature type="signal peptide" evidence="1">
    <location>
        <begin position="1"/>
        <end position="27"/>
    </location>
</feature>
<feature type="chain" id="PRO_5011511707" evidence="1">
    <location>
        <begin position="28"/>
        <end position="327"/>
    </location>
</feature>
<accession>A0A1G6DJ87</accession>
<reference evidence="3 4" key="1">
    <citation type="submission" date="2016-10" db="EMBL/GenBank/DDBJ databases">
        <authorList>
            <person name="de Groot N.N."/>
        </authorList>
    </citation>
    <scope>NUCLEOTIDE SEQUENCE [LARGE SCALE GENOMIC DNA]</scope>
    <source>
        <strain evidence="3 4">ATCC 35022</strain>
    </source>
</reference>
<dbReference type="OrthoDB" id="5348911at2"/>
<evidence type="ECO:0000313" key="4">
    <source>
        <dbReference type="Proteomes" id="UP000199071"/>
    </source>
</evidence>
<keyword evidence="1" id="KW-0732">Signal</keyword>
<dbReference type="InterPro" id="IPR027939">
    <property type="entry name" value="NMT1/THI5"/>
</dbReference>
<evidence type="ECO:0000256" key="1">
    <source>
        <dbReference type="SAM" id="SignalP"/>
    </source>
</evidence>
<dbReference type="AlphaFoldDB" id="A0A1G6DJ87"/>
<sequence length="327" mass="34850">MKRLVRVAARLGVTAVLSVSTVFVANAADEATLRLNWLLGGLHAPFYLGVERGYYADEDIDLTINEGKGSGVAMQVIAAKGDTFGMSDAGTLMLGVSKGQNVKAIMSLLNTSGFGIISLADANIKTAKDLEGKTLAVSPGDALTQLFPAIVAANDLDQDKIKLVFMDPGAKPVAVMEKTVDALLGGIDDQIFLIQAQGFDAEALRFADLGANTVGITVHTNGDTIEENPDLVARFVRASQKAWDAAVEDPEAAVAAAMKVKPDLNADSLLKQLKVDLDLLQSANTQGKPIGYAAEADWELTKELLTKYRDLDTDRPADSFYTNEFVE</sequence>
<keyword evidence="4" id="KW-1185">Reference proteome</keyword>
<dbReference type="RefSeq" id="WP_090878252.1">
    <property type="nucleotide sequence ID" value="NZ_FMXQ01000007.1"/>
</dbReference>
<feature type="domain" description="SsuA/THI5-like" evidence="2">
    <location>
        <begin position="43"/>
        <end position="253"/>
    </location>
</feature>
<organism evidence="3 4">
    <name type="scientific">Bauldia litoralis</name>
    <dbReference type="NCBI Taxonomy" id="665467"/>
    <lineage>
        <taxon>Bacteria</taxon>
        <taxon>Pseudomonadati</taxon>
        <taxon>Pseudomonadota</taxon>
        <taxon>Alphaproteobacteria</taxon>
        <taxon>Hyphomicrobiales</taxon>
        <taxon>Kaistiaceae</taxon>
        <taxon>Bauldia</taxon>
    </lineage>
</organism>
<gene>
    <name evidence="3" type="ORF">SAMN02982931_03482</name>
</gene>
<dbReference type="EMBL" id="FMXQ01000007">
    <property type="protein sequence ID" value="SDB45202.1"/>
    <property type="molecule type" value="Genomic_DNA"/>
</dbReference>
<dbReference type="GO" id="GO:0009228">
    <property type="term" value="P:thiamine biosynthetic process"/>
    <property type="evidence" value="ECO:0007669"/>
    <property type="project" value="InterPro"/>
</dbReference>
<dbReference type="Gene3D" id="3.40.190.10">
    <property type="entry name" value="Periplasmic binding protein-like II"/>
    <property type="match status" value="2"/>
</dbReference>